<feature type="transmembrane region" description="Helical" evidence="6">
    <location>
        <begin position="298"/>
        <end position="316"/>
    </location>
</feature>
<gene>
    <name evidence="8" type="ORF">IBL26_17245</name>
</gene>
<feature type="transmembrane region" description="Helical" evidence="6">
    <location>
        <begin position="183"/>
        <end position="203"/>
    </location>
</feature>
<feature type="transmembrane region" description="Helical" evidence="6">
    <location>
        <begin position="102"/>
        <end position="121"/>
    </location>
</feature>
<evidence type="ECO:0000259" key="7">
    <source>
        <dbReference type="Pfam" id="PF00892"/>
    </source>
</evidence>
<sequence>MQQTILSDSARPSAEAQAAETRRIRAARQKAILCVLGAAATFALAAAAVKALRGEVPVMQVILFRNLLAIPVLLALAVLAARKAGRNASLAALLTTRQPFAHAQRVLWGLLGMFGSFYGYVHLPLATVTALSFTMPFFLAGLSVLMLGETLQRGRMLAMLAGFGGVLVMLRPWEGLEQTGLPLVPVLVVLAGALGWALAMITIRRMGENGESGATIVLWFALGGTVVGAVAALPGWAWPDGRQWALLVAVGVISAFAQLLMTAAYRSGDTTLIAPFEYSGILWTTALGALVWEEWPDAWSVAGIAILVTGGLAMWWSNTRGNARGG</sequence>
<dbReference type="InterPro" id="IPR000620">
    <property type="entry name" value="EamA_dom"/>
</dbReference>
<feature type="transmembrane region" description="Helical" evidence="6">
    <location>
        <begin position="215"/>
        <end position="238"/>
    </location>
</feature>
<dbReference type="PANTHER" id="PTHR22911:SF6">
    <property type="entry name" value="SOLUTE CARRIER FAMILY 35 MEMBER G1"/>
    <property type="match status" value="1"/>
</dbReference>
<feature type="domain" description="EamA" evidence="7">
    <location>
        <begin position="30"/>
        <end position="170"/>
    </location>
</feature>
<comment type="subcellular location">
    <subcellularLocation>
        <location evidence="1">Membrane</location>
        <topology evidence="1">Multi-pass membrane protein</topology>
    </subcellularLocation>
</comment>
<dbReference type="Pfam" id="PF00892">
    <property type="entry name" value="EamA"/>
    <property type="match status" value="2"/>
</dbReference>
<evidence type="ECO:0000313" key="9">
    <source>
        <dbReference type="Proteomes" id="UP000626026"/>
    </source>
</evidence>
<proteinExistence type="inferred from homology"/>
<feature type="transmembrane region" description="Helical" evidence="6">
    <location>
        <begin position="58"/>
        <end position="81"/>
    </location>
</feature>
<keyword evidence="4 6" id="KW-1133">Transmembrane helix</keyword>
<feature type="transmembrane region" description="Helical" evidence="6">
    <location>
        <begin position="244"/>
        <end position="265"/>
    </location>
</feature>
<evidence type="ECO:0000256" key="1">
    <source>
        <dbReference type="ARBA" id="ARBA00004141"/>
    </source>
</evidence>
<feature type="transmembrane region" description="Helical" evidence="6">
    <location>
        <begin position="272"/>
        <end position="292"/>
    </location>
</feature>
<protein>
    <submittedName>
        <fullName evidence="8">DMT family transporter</fullName>
    </submittedName>
</protein>
<keyword evidence="3 6" id="KW-0812">Transmembrane</keyword>
<keyword evidence="9" id="KW-1185">Reference proteome</keyword>
<comment type="caution">
    <text evidence="8">The sequence shown here is derived from an EMBL/GenBank/DDBJ whole genome shotgun (WGS) entry which is preliminary data.</text>
</comment>
<accession>A0ABR7RQG4</accession>
<comment type="similarity">
    <text evidence="2">Belongs to the drug/metabolite transporter (DMT) superfamily. 10 TMS drug/metabolite exporter (DME) (TC 2.A.7.3) family.</text>
</comment>
<evidence type="ECO:0000256" key="5">
    <source>
        <dbReference type="ARBA" id="ARBA00023136"/>
    </source>
</evidence>
<dbReference type="InterPro" id="IPR037185">
    <property type="entry name" value="EmrE-like"/>
</dbReference>
<dbReference type="RefSeq" id="WP_187785751.1">
    <property type="nucleotide sequence ID" value="NZ_JACTVA010000035.1"/>
</dbReference>
<evidence type="ECO:0000256" key="6">
    <source>
        <dbReference type="SAM" id="Phobius"/>
    </source>
</evidence>
<dbReference type="EMBL" id="JACTVA010000035">
    <property type="protein sequence ID" value="MBC9208598.1"/>
    <property type="molecule type" value="Genomic_DNA"/>
</dbReference>
<dbReference type="SUPFAM" id="SSF103481">
    <property type="entry name" value="Multidrug resistance efflux transporter EmrE"/>
    <property type="match status" value="2"/>
</dbReference>
<dbReference type="Proteomes" id="UP000626026">
    <property type="component" value="Unassembled WGS sequence"/>
</dbReference>
<evidence type="ECO:0000313" key="8">
    <source>
        <dbReference type="EMBL" id="MBC9208598.1"/>
    </source>
</evidence>
<dbReference type="PANTHER" id="PTHR22911">
    <property type="entry name" value="ACYL-MALONYL CONDENSING ENZYME-RELATED"/>
    <property type="match status" value="1"/>
</dbReference>
<feature type="transmembrane region" description="Helical" evidence="6">
    <location>
        <begin position="127"/>
        <end position="147"/>
    </location>
</feature>
<evidence type="ECO:0000256" key="2">
    <source>
        <dbReference type="ARBA" id="ARBA00009853"/>
    </source>
</evidence>
<feature type="transmembrane region" description="Helical" evidence="6">
    <location>
        <begin position="154"/>
        <end position="171"/>
    </location>
</feature>
<organism evidence="8 9">
    <name type="scientific">Teichococcus aerophilus</name>
    <dbReference type="NCBI Taxonomy" id="1224513"/>
    <lineage>
        <taxon>Bacteria</taxon>
        <taxon>Pseudomonadati</taxon>
        <taxon>Pseudomonadota</taxon>
        <taxon>Alphaproteobacteria</taxon>
        <taxon>Acetobacterales</taxon>
        <taxon>Roseomonadaceae</taxon>
        <taxon>Roseomonas</taxon>
    </lineage>
</organism>
<feature type="transmembrane region" description="Helical" evidence="6">
    <location>
        <begin position="31"/>
        <end position="52"/>
    </location>
</feature>
<feature type="domain" description="EamA" evidence="7">
    <location>
        <begin position="186"/>
        <end position="311"/>
    </location>
</feature>
<evidence type="ECO:0000256" key="4">
    <source>
        <dbReference type="ARBA" id="ARBA00022989"/>
    </source>
</evidence>
<keyword evidence="5 6" id="KW-0472">Membrane</keyword>
<name>A0ABR7RQG4_9PROT</name>
<evidence type="ECO:0000256" key="3">
    <source>
        <dbReference type="ARBA" id="ARBA00022692"/>
    </source>
</evidence>
<reference evidence="8 9" key="1">
    <citation type="journal article" date="2013" name="Int. J. Syst. Evol. Microbiol.">
        <title>Roseomonas aerophila sp. nov., isolated from air.</title>
        <authorList>
            <person name="Kim S.J."/>
            <person name="Weon H.Y."/>
            <person name="Ahn J.H."/>
            <person name="Hong S.B."/>
            <person name="Seok S.J."/>
            <person name="Whang K.S."/>
            <person name="Kwon S.W."/>
        </authorList>
    </citation>
    <scope>NUCLEOTIDE SEQUENCE [LARGE SCALE GENOMIC DNA]</scope>
    <source>
        <strain evidence="8 9">NBRC 108923</strain>
    </source>
</reference>